<accession>A0A6J7WI34</accession>
<proteinExistence type="predicted"/>
<sequence>MPIIRDCAIWYGGYDLTSTANEVSIDSSFATVPVTTFADSGNVKNIAGIEDATVNVMTFLDPAISEPVITGNRGGTIELLTACAFPTGGTVTAGDRVYAIRGLLKSFKDPMKVGDAARIDATLEASQVEGLMAGMVLSPSTAVTSSGTGTSVSLGAQASGQTVYFGVHVLAVSGNRTITAKLQSASSSGFGSPNDRVTLSSISAIGSGFGSSTTATTDANWRVSYTIGGSSGSLTFAAFAAIQ</sequence>
<evidence type="ECO:0000313" key="1">
    <source>
        <dbReference type="EMBL" id="CAB5212456.1"/>
    </source>
</evidence>
<gene>
    <name evidence="1" type="ORF">UFOVP196_18</name>
</gene>
<reference evidence="1" key="1">
    <citation type="submission" date="2020-05" db="EMBL/GenBank/DDBJ databases">
        <authorList>
            <person name="Chiriac C."/>
            <person name="Salcher M."/>
            <person name="Ghai R."/>
            <person name="Kavagutti S V."/>
        </authorList>
    </citation>
    <scope>NUCLEOTIDE SEQUENCE</scope>
</reference>
<organism evidence="1">
    <name type="scientific">uncultured Caudovirales phage</name>
    <dbReference type="NCBI Taxonomy" id="2100421"/>
    <lineage>
        <taxon>Viruses</taxon>
        <taxon>Duplodnaviria</taxon>
        <taxon>Heunggongvirae</taxon>
        <taxon>Uroviricota</taxon>
        <taxon>Caudoviricetes</taxon>
        <taxon>Peduoviridae</taxon>
        <taxon>Maltschvirus</taxon>
        <taxon>Maltschvirus maltsch</taxon>
    </lineage>
</organism>
<protein>
    <submittedName>
        <fullName evidence="1">Uncharacterized protein</fullName>
    </submittedName>
</protein>
<dbReference type="EMBL" id="LR798235">
    <property type="protein sequence ID" value="CAB5212456.1"/>
    <property type="molecule type" value="Genomic_DNA"/>
</dbReference>
<name>A0A6J7WI34_9CAUD</name>